<dbReference type="Proteomes" id="UP000433532">
    <property type="component" value="Unassembled WGS sequence"/>
</dbReference>
<gene>
    <name evidence="1" type="ORF">GNQ48_33915</name>
</gene>
<sequence length="347" mass="38711">MPKLIVAIWSVNTKNHAATPDARFASLTVAIQSAWTTMMTLADGETVSYLGAQPHAITPQSVSVHTARNESVNYLFIAPEYLFTANKDIPSHFMTETQFELIRAQLVFLSLRFPNLMIIPGSAGWFKTRMRSAVKIFRKSLAQPQRERGPEASRDMNKYLERYQRSIDTPLDYRGVVPDLHLSSYTNQYKDLKYGQIYDLEQASPKSGQHAAGLKIAKNTCLVLKSATIIHRYDKIFEAQDSTDTDMSKADRQEPFLFMPGEASPIFESAGIKYGVELCVDHNFAALQVWCKKICHPPSPVDIQILMSASTGLESSNIAATQFVLHADCHGASVIKGLFAFKGVEKI</sequence>
<dbReference type="InterPro" id="IPR036526">
    <property type="entry name" value="C-N_Hydrolase_sf"/>
</dbReference>
<dbReference type="EMBL" id="WOAD01000160">
    <property type="protein sequence ID" value="MUI39933.1"/>
    <property type="molecule type" value="Genomic_DNA"/>
</dbReference>
<dbReference type="Gene3D" id="3.60.110.10">
    <property type="entry name" value="Carbon-nitrogen hydrolase"/>
    <property type="match status" value="1"/>
</dbReference>
<accession>A0A844NWL5</accession>
<dbReference type="RefSeq" id="WP_155713018.1">
    <property type="nucleotide sequence ID" value="NZ_WOAD01000160.1"/>
</dbReference>
<evidence type="ECO:0000313" key="2">
    <source>
        <dbReference type="Proteomes" id="UP000433532"/>
    </source>
</evidence>
<name>A0A844NWL5_PSEAI</name>
<evidence type="ECO:0000313" key="1">
    <source>
        <dbReference type="EMBL" id="MUI39933.1"/>
    </source>
</evidence>
<protein>
    <submittedName>
        <fullName evidence="1">Uncharacterized protein</fullName>
    </submittedName>
</protein>
<organism evidence="1 2">
    <name type="scientific">Pseudomonas aeruginosa</name>
    <dbReference type="NCBI Taxonomy" id="287"/>
    <lineage>
        <taxon>Bacteria</taxon>
        <taxon>Pseudomonadati</taxon>
        <taxon>Pseudomonadota</taxon>
        <taxon>Gammaproteobacteria</taxon>
        <taxon>Pseudomonadales</taxon>
        <taxon>Pseudomonadaceae</taxon>
        <taxon>Pseudomonas</taxon>
    </lineage>
</organism>
<comment type="caution">
    <text evidence="1">The sequence shown here is derived from an EMBL/GenBank/DDBJ whole genome shotgun (WGS) entry which is preliminary data.</text>
</comment>
<proteinExistence type="predicted"/>
<dbReference type="SUPFAM" id="SSF56317">
    <property type="entry name" value="Carbon-nitrogen hydrolase"/>
    <property type="match status" value="1"/>
</dbReference>
<dbReference type="AlphaFoldDB" id="A0A844NWL5"/>
<reference evidence="1 2" key="1">
    <citation type="submission" date="2019-11" db="EMBL/GenBank/DDBJ databases">
        <title>Genomes of ocular Pseudomonas aeruginosa isolates.</title>
        <authorList>
            <person name="Khan M."/>
            <person name="Rice S.A."/>
            <person name="Willcox M.D.P."/>
            <person name="Stapleton F."/>
        </authorList>
    </citation>
    <scope>NUCLEOTIDE SEQUENCE [LARGE SCALE GENOMIC DNA]</scope>
    <source>
        <strain evidence="1 2">PA221</strain>
    </source>
</reference>